<protein>
    <submittedName>
        <fullName evidence="1">Uncharacterized protein</fullName>
    </submittedName>
</protein>
<keyword evidence="2" id="KW-1185">Reference proteome</keyword>
<comment type="caution">
    <text evidence="1">The sequence shown here is derived from an EMBL/GenBank/DDBJ whole genome shotgun (WGS) entry which is preliminary data.</text>
</comment>
<sequence>MTVDGLAVWIHGNIYFIDISANKLQMISWDGYWTCTIVTDKLDLPRATTVNAIDSDNNEDATMVDTLLAGLLPLPVFGSPSSSTSSSQKMVIEVLNPQAGMMLGVVLDSLVVLDRAVGLLGGLLKLLYY</sequence>
<organism evidence="1 2">
    <name type="scientific">Scylla paramamosain</name>
    <name type="common">Mud crab</name>
    <dbReference type="NCBI Taxonomy" id="85552"/>
    <lineage>
        <taxon>Eukaryota</taxon>
        <taxon>Metazoa</taxon>
        <taxon>Ecdysozoa</taxon>
        <taxon>Arthropoda</taxon>
        <taxon>Crustacea</taxon>
        <taxon>Multicrustacea</taxon>
        <taxon>Malacostraca</taxon>
        <taxon>Eumalacostraca</taxon>
        <taxon>Eucarida</taxon>
        <taxon>Decapoda</taxon>
        <taxon>Pleocyemata</taxon>
        <taxon>Brachyura</taxon>
        <taxon>Eubrachyura</taxon>
        <taxon>Portunoidea</taxon>
        <taxon>Portunidae</taxon>
        <taxon>Portuninae</taxon>
        <taxon>Scylla</taxon>
    </lineage>
</organism>
<evidence type="ECO:0000313" key="2">
    <source>
        <dbReference type="Proteomes" id="UP001487740"/>
    </source>
</evidence>
<dbReference type="EMBL" id="JARAKH010000007">
    <property type="protein sequence ID" value="KAK8402443.1"/>
    <property type="molecule type" value="Genomic_DNA"/>
</dbReference>
<dbReference type="AlphaFoldDB" id="A0AAW0UTB1"/>
<accession>A0AAW0UTB1</accession>
<dbReference type="Proteomes" id="UP001487740">
    <property type="component" value="Unassembled WGS sequence"/>
</dbReference>
<name>A0AAW0UTB1_SCYPA</name>
<dbReference type="Gene3D" id="2.120.10.30">
    <property type="entry name" value="TolB, C-terminal domain"/>
    <property type="match status" value="1"/>
</dbReference>
<gene>
    <name evidence="1" type="ORF">O3P69_000690</name>
</gene>
<proteinExistence type="predicted"/>
<evidence type="ECO:0000313" key="1">
    <source>
        <dbReference type="EMBL" id="KAK8402443.1"/>
    </source>
</evidence>
<dbReference type="InterPro" id="IPR011042">
    <property type="entry name" value="6-blade_b-propeller_TolB-like"/>
</dbReference>
<reference evidence="1 2" key="1">
    <citation type="submission" date="2023-03" db="EMBL/GenBank/DDBJ databases">
        <title>High-quality genome of Scylla paramamosain provides insights in environmental adaptation.</title>
        <authorList>
            <person name="Zhang L."/>
        </authorList>
    </citation>
    <scope>NUCLEOTIDE SEQUENCE [LARGE SCALE GENOMIC DNA]</scope>
    <source>
        <strain evidence="1">LZ_2023a</strain>
        <tissue evidence="1">Muscle</tissue>
    </source>
</reference>